<sequence length="324" mass="36865">VAIVLSFLLSYLLTFKCKYGFIFSLFSSMVCLLITSFSTTSFLFKIFVISIPRRLFSYCFGLLCAINIPYKPVRSYIFSHICKKLKIIPTETTQELDSFPSIKEFMARDIDLKRRGLVEIQKVFQHPGPNTNSFYAPCDSVLSHIGELDSDIVQKKIKGLQFSVDELINFKAQLDTNSRYYCLVFEIQPNQYHGFHAPVNFQVENYTFSHGDLLPQSFMEKQRVLAKNERISLIGTCNERFTSLTAVGSLCRGNIALEKLILKKKIQKSDDYYVCSERIGKFKAGSTVVVITEVGADYEVVGMKTGAVLIGEEVARIAKRRHDQ</sequence>
<feature type="transmembrane region" description="Helical" evidence="3">
    <location>
        <begin position="20"/>
        <end position="43"/>
    </location>
</feature>
<keyword evidence="3" id="KW-0472">Membrane</keyword>
<keyword evidence="2" id="KW-0456">Lyase</keyword>
<accession>A0A146KHU3</accession>
<reference evidence="4" key="1">
    <citation type="submission" date="2015-07" db="EMBL/GenBank/DDBJ databases">
        <title>Adaptation to a free-living lifestyle via gene acquisitions in the diplomonad Trepomonas sp. PC1.</title>
        <authorList>
            <person name="Xu F."/>
            <person name="Jerlstrom-Hultqvist J."/>
            <person name="Kolisko M."/>
            <person name="Simpson A.G.B."/>
            <person name="Roger A.J."/>
            <person name="Svard S.G."/>
            <person name="Andersson J.O."/>
        </authorList>
    </citation>
    <scope>NUCLEOTIDE SEQUENCE</scope>
    <source>
        <strain evidence="4">PC1</strain>
    </source>
</reference>
<dbReference type="GO" id="GO:0006646">
    <property type="term" value="P:phosphatidylethanolamine biosynthetic process"/>
    <property type="evidence" value="ECO:0007669"/>
    <property type="project" value="TreeGrafter"/>
</dbReference>
<proteinExistence type="predicted"/>
<dbReference type="GO" id="GO:0004609">
    <property type="term" value="F:phosphatidylserine decarboxylase activity"/>
    <property type="evidence" value="ECO:0007669"/>
    <property type="project" value="InterPro"/>
</dbReference>
<dbReference type="InterPro" id="IPR003817">
    <property type="entry name" value="PS_Dcarbxylase"/>
</dbReference>
<feature type="non-terminal residue" evidence="4">
    <location>
        <position position="1"/>
    </location>
</feature>
<name>A0A146KHU3_9EUKA</name>
<dbReference type="PANTHER" id="PTHR10067">
    <property type="entry name" value="PHOSPHATIDYLSERINE DECARBOXYLASE"/>
    <property type="match status" value="1"/>
</dbReference>
<evidence type="ECO:0000256" key="3">
    <source>
        <dbReference type="SAM" id="Phobius"/>
    </source>
</evidence>
<keyword evidence="3" id="KW-0812">Transmembrane</keyword>
<dbReference type="Pfam" id="PF02666">
    <property type="entry name" value="PS_Dcarbxylase"/>
    <property type="match status" value="1"/>
</dbReference>
<evidence type="ECO:0000256" key="1">
    <source>
        <dbReference type="ARBA" id="ARBA00022793"/>
    </source>
</evidence>
<organism evidence="4">
    <name type="scientific">Trepomonas sp. PC1</name>
    <dbReference type="NCBI Taxonomy" id="1076344"/>
    <lineage>
        <taxon>Eukaryota</taxon>
        <taxon>Metamonada</taxon>
        <taxon>Diplomonadida</taxon>
        <taxon>Hexamitidae</taxon>
        <taxon>Hexamitinae</taxon>
        <taxon>Trepomonas</taxon>
    </lineage>
</organism>
<keyword evidence="3" id="KW-1133">Transmembrane helix</keyword>
<dbReference type="PANTHER" id="PTHR10067:SF6">
    <property type="entry name" value="PHOSPHATIDYLSERINE DECARBOXYLASE PROENZYME, MITOCHONDRIAL"/>
    <property type="match status" value="1"/>
</dbReference>
<dbReference type="AlphaFoldDB" id="A0A146KHU3"/>
<evidence type="ECO:0000313" key="4">
    <source>
        <dbReference type="EMBL" id="JAP96232.1"/>
    </source>
</evidence>
<keyword evidence="1" id="KW-0210">Decarboxylase</keyword>
<dbReference type="GO" id="GO:0005739">
    <property type="term" value="C:mitochondrion"/>
    <property type="evidence" value="ECO:0007669"/>
    <property type="project" value="TreeGrafter"/>
</dbReference>
<protein>
    <submittedName>
        <fullName evidence="4">Phosphatidylserine decarboxylase proenzyme</fullName>
    </submittedName>
</protein>
<evidence type="ECO:0000256" key="2">
    <source>
        <dbReference type="ARBA" id="ARBA00023239"/>
    </source>
</evidence>
<gene>
    <name evidence="4" type="ORF">TPC1_10498</name>
</gene>
<dbReference type="EMBL" id="GDID01000374">
    <property type="protein sequence ID" value="JAP96232.1"/>
    <property type="molecule type" value="Transcribed_RNA"/>
</dbReference>